<comment type="cofactor">
    <cofactor evidence="1">
        <name>Mg(2+)</name>
        <dbReference type="ChEBI" id="CHEBI:18420"/>
    </cofactor>
</comment>
<dbReference type="GO" id="GO:0005634">
    <property type="term" value="C:nucleus"/>
    <property type="evidence" value="ECO:0007669"/>
    <property type="project" value="TreeGrafter"/>
</dbReference>
<keyword evidence="6 10" id="KW-0863">Zinc-finger</keyword>
<evidence type="ECO:0000256" key="8">
    <source>
        <dbReference type="ARBA" id="ARBA00022833"/>
    </source>
</evidence>
<dbReference type="FunFam" id="3.40.50.11980:FF:000001">
    <property type="entry name" value="ZC3H12A isoform 1"/>
    <property type="match status" value="1"/>
</dbReference>
<evidence type="ECO:0000256" key="4">
    <source>
        <dbReference type="ARBA" id="ARBA00022723"/>
    </source>
</evidence>
<keyword evidence="4 10" id="KW-0479">Metal-binding</keyword>
<dbReference type="GO" id="GO:0008270">
    <property type="term" value="F:zinc ion binding"/>
    <property type="evidence" value="ECO:0007669"/>
    <property type="project" value="UniProtKB-KW"/>
</dbReference>
<dbReference type="KEGG" id="malb:109954604"/>
<dbReference type="STRING" id="43700.ENSMALP00000017659"/>
<evidence type="ECO:0000259" key="12">
    <source>
        <dbReference type="PROSITE" id="PS50103"/>
    </source>
</evidence>
<evidence type="ECO:0000256" key="11">
    <source>
        <dbReference type="SAM" id="MobiDB-lite"/>
    </source>
</evidence>
<keyword evidence="7" id="KW-0378">Hydrolase</keyword>
<dbReference type="GO" id="GO:0061158">
    <property type="term" value="P:3'-UTR-mediated mRNA destabilization"/>
    <property type="evidence" value="ECO:0007669"/>
    <property type="project" value="TreeGrafter"/>
</dbReference>
<name>A0A3Q3JEQ2_MONAL</name>
<dbReference type="RefSeq" id="XP_020445712.1">
    <property type="nucleotide sequence ID" value="XM_020590056.1"/>
</dbReference>
<dbReference type="InterPro" id="IPR051101">
    <property type="entry name" value="ZC3H12/N4BP1_RNase_Reg"/>
</dbReference>
<reference evidence="13" key="1">
    <citation type="submission" date="2025-08" db="UniProtKB">
        <authorList>
            <consortium name="Ensembl"/>
        </authorList>
    </citation>
    <scope>IDENTIFICATION</scope>
</reference>
<keyword evidence="8 10" id="KW-0862">Zinc</keyword>
<dbReference type="Pfam" id="PF18561">
    <property type="entry name" value="Regnase_1_C"/>
    <property type="match status" value="1"/>
</dbReference>
<evidence type="ECO:0000256" key="5">
    <source>
        <dbReference type="ARBA" id="ARBA00022759"/>
    </source>
</evidence>
<proteinExistence type="inferred from homology"/>
<dbReference type="InterPro" id="IPR040757">
    <property type="entry name" value="Regnase_1/ZC3H12_C"/>
</dbReference>
<dbReference type="Ensembl" id="ENSMALT00000018006.1">
    <property type="protein sequence ID" value="ENSMALP00000017659.1"/>
    <property type="gene ID" value="ENSMALG00000012319.1"/>
</dbReference>
<keyword evidence="14" id="KW-1185">Reference proteome</keyword>
<keyword evidence="9" id="KW-0460">Magnesium</keyword>
<dbReference type="GO" id="GO:0016787">
    <property type="term" value="F:hydrolase activity"/>
    <property type="evidence" value="ECO:0007669"/>
    <property type="project" value="UniProtKB-KW"/>
</dbReference>
<feature type="compositionally biased region" description="Polar residues" evidence="11">
    <location>
        <begin position="328"/>
        <end position="337"/>
    </location>
</feature>
<dbReference type="InterPro" id="IPR040546">
    <property type="entry name" value="Rege-1_UBA-like"/>
</dbReference>
<dbReference type="Pfam" id="PF18039">
    <property type="entry name" value="UBA_6"/>
    <property type="match status" value="1"/>
</dbReference>
<feature type="zinc finger region" description="C3H1-type" evidence="10">
    <location>
        <begin position="277"/>
        <end position="302"/>
    </location>
</feature>
<evidence type="ECO:0000256" key="6">
    <source>
        <dbReference type="ARBA" id="ARBA00022771"/>
    </source>
</evidence>
<organism evidence="13 14">
    <name type="scientific">Monopterus albus</name>
    <name type="common">Swamp eel</name>
    <dbReference type="NCBI Taxonomy" id="43700"/>
    <lineage>
        <taxon>Eukaryota</taxon>
        <taxon>Metazoa</taxon>
        <taxon>Chordata</taxon>
        <taxon>Craniata</taxon>
        <taxon>Vertebrata</taxon>
        <taxon>Euteleostomi</taxon>
        <taxon>Actinopterygii</taxon>
        <taxon>Neopterygii</taxon>
        <taxon>Teleostei</taxon>
        <taxon>Neoteleostei</taxon>
        <taxon>Acanthomorphata</taxon>
        <taxon>Anabantaria</taxon>
        <taxon>Synbranchiformes</taxon>
        <taxon>Synbranchidae</taxon>
        <taxon>Monopterus</taxon>
    </lineage>
</organism>
<evidence type="ECO:0000256" key="9">
    <source>
        <dbReference type="ARBA" id="ARBA00022842"/>
    </source>
</evidence>
<accession>A0A3Q3JEQ2</accession>
<feature type="compositionally biased region" description="Basic and acidic residues" evidence="11">
    <location>
        <begin position="353"/>
        <end position="363"/>
    </location>
</feature>
<dbReference type="GO" id="GO:0004521">
    <property type="term" value="F:RNA endonuclease activity"/>
    <property type="evidence" value="ECO:0007669"/>
    <property type="project" value="TreeGrafter"/>
</dbReference>
<dbReference type="Pfam" id="PF11977">
    <property type="entry name" value="RNase_Zc3h12a"/>
    <property type="match status" value="1"/>
</dbReference>
<dbReference type="OrthoDB" id="392925at2759"/>
<evidence type="ECO:0000313" key="13">
    <source>
        <dbReference type="Ensembl" id="ENSMALP00000017659.1"/>
    </source>
</evidence>
<dbReference type="InterPro" id="IPR000571">
    <property type="entry name" value="Znf_CCCH"/>
</dbReference>
<dbReference type="RefSeq" id="XP_020445711.1">
    <property type="nucleotide sequence ID" value="XM_020590055.1"/>
</dbReference>
<evidence type="ECO:0000256" key="3">
    <source>
        <dbReference type="ARBA" id="ARBA00022722"/>
    </source>
</evidence>
<evidence type="ECO:0000256" key="10">
    <source>
        <dbReference type="PROSITE-ProRule" id="PRU00723"/>
    </source>
</evidence>
<evidence type="ECO:0000313" key="14">
    <source>
        <dbReference type="Proteomes" id="UP000261600"/>
    </source>
</evidence>
<dbReference type="PROSITE" id="PS50103">
    <property type="entry name" value="ZF_C3H1"/>
    <property type="match status" value="1"/>
</dbReference>
<dbReference type="GeneID" id="109954604"/>
<dbReference type="GO" id="GO:0036464">
    <property type="term" value="C:cytoplasmic ribonucleoprotein granule"/>
    <property type="evidence" value="ECO:0007669"/>
    <property type="project" value="TreeGrafter"/>
</dbReference>
<dbReference type="PANTHER" id="PTHR12876:SF10">
    <property type="entry name" value="ENDORIBONUCLEASE ZC3H12A"/>
    <property type="match status" value="1"/>
</dbReference>
<evidence type="ECO:0000256" key="7">
    <source>
        <dbReference type="ARBA" id="ARBA00022801"/>
    </source>
</evidence>
<dbReference type="CDD" id="cd18729">
    <property type="entry name" value="PIN_Zc3h12-like"/>
    <property type="match status" value="1"/>
</dbReference>
<dbReference type="InterPro" id="IPR021869">
    <property type="entry name" value="RNase_Zc3h12_NYN"/>
</dbReference>
<sequence length="619" mass="69807">MTQALPSQSLASDLLEAVDTEELQLRVDFFRKLGYSSAEVNSALRRLGLSTDTNSVLGELVRNRTGTAPCVSNSDSDERNVGQRDSLLPLSWALGPRITPQLGDRKNTDTELRPIVIDGSNVAMSHGNKEVFSCRGIQLAVNFFLDRGHNTITVFVPTWRKEQPRPDAPITDQHLLMELEKCKILVFTPSRRVGGKRVVCYDDRFIVKEAYESDGVIVSNDTYRDLQGERPEWKKCIEERLLMYSFVNDKFMPPDDPLGRHGPSLDNFLRKKPLPTEQKRQLCPYDKKCTYGIKCKFYHPERANQSYLSLADELREKAHISTVKEQRNATLSPSQVHSDPGPPQSASSHPRHSSTELIRDQQKSPRPGQVSENKLLHWDGSKNSQSHMPCSITGGHCPTDWPGPHSVLGHYYPNVSHEYLDSGLGSFESQYPDICLSNTHRLRSHAGPRHVSAHLGKNNTIESCSTCSNVARQQRRRNLDAKGQPSYSPHMFLPNVSHQHSLPTHLHFSGTPHHQQNYWSDPFQGLSQVRTSCSHPSSVHSSHSQNSCCSCESYQCHAWSQQPPLSPVFDPQRLELRKKLQAIFNPYQVDAVMKMFPHVMDAEKLAAEILNLKAQSGVF</sequence>
<feature type="region of interest" description="Disordered" evidence="11">
    <location>
        <begin position="323"/>
        <end position="373"/>
    </location>
</feature>
<dbReference type="Proteomes" id="UP000261600">
    <property type="component" value="Unplaced"/>
</dbReference>
<keyword evidence="5" id="KW-0255">Endonuclease</keyword>
<dbReference type="PANTHER" id="PTHR12876">
    <property type="entry name" value="N4BP1-RELATED"/>
    <property type="match status" value="1"/>
</dbReference>
<dbReference type="CTD" id="798235"/>
<keyword evidence="3" id="KW-0540">Nuclease</keyword>
<dbReference type="GO" id="GO:0003729">
    <property type="term" value="F:mRNA binding"/>
    <property type="evidence" value="ECO:0007669"/>
    <property type="project" value="TreeGrafter"/>
</dbReference>
<evidence type="ECO:0000256" key="1">
    <source>
        <dbReference type="ARBA" id="ARBA00001946"/>
    </source>
</evidence>
<evidence type="ECO:0000256" key="2">
    <source>
        <dbReference type="ARBA" id="ARBA00010922"/>
    </source>
</evidence>
<comment type="similarity">
    <text evidence="2">Belongs to the ZC3H12 family.</text>
</comment>
<dbReference type="Gene3D" id="3.40.50.11980">
    <property type="match status" value="1"/>
</dbReference>
<protein>
    <recommendedName>
        <fullName evidence="12">C3H1-type domain-containing protein</fullName>
    </recommendedName>
</protein>
<reference evidence="13" key="2">
    <citation type="submission" date="2025-09" db="UniProtKB">
        <authorList>
            <consortium name="Ensembl"/>
        </authorList>
    </citation>
    <scope>IDENTIFICATION</scope>
</reference>
<dbReference type="AlphaFoldDB" id="A0A3Q3JEQ2"/>
<feature type="domain" description="C3H1-type" evidence="12">
    <location>
        <begin position="277"/>
        <end position="302"/>
    </location>
</feature>